<reference evidence="1 2" key="1">
    <citation type="journal article" date="2022" name="DNA Res.">
        <title>Chromosomal-level genome assembly of the orchid tree Bauhinia variegata (Leguminosae; Cercidoideae) supports the allotetraploid origin hypothesis of Bauhinia.</title>
        <authorList>
            <person name="Zhong Y."/>
            <person name="Chen Y."/>
            <person name="Zheng D."/>
            <person name="Pang J."/>
            <person name="Liu Y."/>
            <person name="Luo S."/>
            <person name="Meng S."/>
            <person name="Qian L."/>
            <person name="Wei D."/>
            <person name="Dai S."/>
            <person name="Zhou R."/>
        </authorList>
    </citation>
    <scope>NUCLEOTIDE SEQUENCE [LARGE SCALE GENOMIC DNA]</scope>
    <source>
        <strain evidence="1">BV-YZ2020</strain>
    </source>
</reference>
<proteinExistence type="predicted"/>
<evidence type="ECO:0000313" key="2">
    <source>
        <dbReference type="Proteomes" id="UP000828941"/>
    </source>
</evidence>
<name>A0ACB9QA94_BAUVA</name>
<evidence type="ECO:0000313" key="1">
    <source>
        <dbReference type="EMBL" id="KAI4357718.1"/>
    </source>
</evidence>
<organism evidence="1 2">
    <name type="scientific">Bauhinia variegata</name>
    <name type="common">Purple orchid tree</name>
    <name type="synonym">Phanera variegata</name>
    <dbReference type="NCBI Taxonomy" id="167791"/>
    <lineage>
        <taxon>Eukaryota</taxon>
        <taxon>Viridiplantae</taxon>
        <taxon>Streptophyta</taxon>
        <taxon>Embryophyta</taxon>
        <taxon>Tracheophyta</taxon>
        <taxon>Spermatophyta</taxon>
        <taxon>Magnoliopsida</taxon>
        <taxon>eudicotyledons</taxon>
        <taxon>Gunneridae</taxon>
        <taxon>Pentapetalae</taxon>
        <taxon>rosids</taxon>
        <taxon>fabids</taxon>
        <taxon>Fabales</taxon>
        <taxon>Fabaceae</taxon>
        <taxon>Cercidoideae</taxon>
        <taxon>Cercideae</taxon>
        <taxon>Bauhiniinae</taxon>
        <taxon>Bauhinia</taxon>
    </lineage>
</organism>
<keyword evidence="2" id="KW-1185">Reference proteome</keyword>
<accession>A0ACB9QA94</accession>
<dbReference type="EMBL" id="CM039426">
    <property type="protein sequence ID" value="KAI4357718.1"/>
    <property type="molecule type" value="Genomic_DNA"/>
</dbReference>
<comment type="caution">
    <text evidence="1">The sequence shown here is derived from an EMBL/GenBank/DDBJ whole genome shotgun (WGS) entry which is preliminary data.</text>
</comment>
<sequence>MVGPDNKSVGESLLPEEIEVKADQITWNALNQEVKRICCIAAPMVPVISSQFLLNVVTTMMVGHLSELSLSSSALAISLAGVTGFSFLLGLASGLETLCGQAYGAQQYHRFGIQTYTAMFSLILVCLPLSLIWINMGKILVFMGQDPLISQEAGKFIIWLVPALFAFAILQPLIRFFLMQSLIIPMLMSSCATFCLHIPLCWALVFKSGLNNVGAALAISVSTWLNVIFLGLYMKYSPACAKTRAPVSVEIFHGIKEFFRFAVPSAVMVCLEWWSFELLILLSGLLPNPKLEASVLAICLNTTTVTYSIAYGLGAAASTRVSNEIGAGNARAARVAVLTAISLAVMGASLLCIVLFTCRHVYGYSFSNEKEVVDYVTAMAPLLCVAIIHQNLQTVLSGIARGCGVQHIGAYINLGAYYLSGIPVAAALCFWVKMRGKGLWIGIQVGTFVQIVLLSIITSCISWEQQAFKARERLFEGQGQLPADNGLI</sequence>
<protein>
    <submittedName>
        <fullName evidence="1">Uncharacterized protein</fullName>
    </submittedName>
</protein>
<dbReference type="Proteomes" id="UP000828941">
    <property type="component" value="Chromosome 1"/>
</dbReference>
<gene>
    <name evidence="1" type="ORF">L6164_001650</name>
</gene>